<proteinExistence type="predicted"/>
<evidence type="ECO:0000259" key="3">
    <source>
        <dbReference type="Pfam" id="PF23403"/>
    </source>
</evidence>
<feature type="compositionally biased region" description="Basic residues" evidence="1">
    <location>
        <begin position="14"/>
        <end position="29"/>
    </location>
</feature>
<dbReference type="Pfam" id="PF23399">
    <property type="entry name" value="LTI65_PGEED"/>
    <property type="match status" value="1"/>
</dbReference>
<keyword evidence="5" id="KW-1185">Reference proteome</keyword>
<feature type="compositionally biased region" description="Basic and acidic residues" evidence="1">
    <location>
        <begin position="303"/>
        <end position="313"/>
    </location>
</feature>
<feature type="compositionally biased region" description="Polar residues" evidence="1">
    <location>
        <begin position="114"/>
        <end position="124"/>
    </location>
</feature>
<evidence type="ECO:0000313" key="5">
    <source>
        <dbReference type="Proteomes" id="UP000826271"/>
    </source>
</evidence>
<evidence type="ECO:0000259" key="2">
    <source>
        <dbReference type="Pfam" id="PF23399"/>
    </source>
</evidence>
<dbReference type="Proteomes" id="UP000826271">
    <property type="component" value="Unassembled WGS sequence"/>
</dbReference>
<dbReference type="GO" id="GO:0006950">
    <property type="term" value="P:response to stress"/>
    <property type="evidence" value="ECO:0007669"/>
    <property type="project" value="TreeGrafter"/>
</dbReference>
<protein>
    <recommendedName>
        <fullName evidence="6">Low-temperature-induced 65 kDa protein</fullName>
    </recommendedName>
</protein>
<sequence length="313" mass="34011">MEGVSEVEHDHHHGNMKSVLKKVKDKAKKIKDTIKKHGHDEDDDDETVVNDHEVHGGPIVESTVIKSKTLPRETNVNTEKPTNTKEAQYGHNVRGEEVNRQCAPGQMAPETRSPRSANEVSSVVRQFDTLNVHDVPQPIPIKNQSNPESNPANNSENPESNPKGQNTVAGNKGGEKGTSVREYLGEKFRPGDEDKALSEVITNAFHKKKDSRQRVGKEHPVGKVTESEEVAAHLGTGKENKRERDDALASGAESSGQGVVDRLKDAIGSWLGKSTGMQMAQDSVSRSYASDVGPGPSAVGQGDKVKSQQRIES</sequence>
<feature type="compositionally biased region" description="Basic and acidic residues" evidence="1">
    <location>
        <begin position="212"/>
        <end position="221"/>
    </location>
</feature>
<feature type="domain" description="LTI65/LTI78 N-terminal" evidence="3">
    <location>
        <begin position="12"/>
        <end position="66"/>
    </location>
</feature>
<evidence type="ECO:0000256" key="1">
    <source>
        <dbReference type="SAM" id="MobiDB-lite"/>
    </source>
</evidence>
<dbReference type="InterPro" id="IPR037491">
    <property type="entry name" value="LTI78/LTI65"/>
</dbReference>
<feature type="compositionally biased region" description="Basic and acidic residues" evidence="1">
    <location>
        <begin position="173"/>
        <end position="197"/>
    </location>
</feature>
<reference evidence="4" key="1">
    <citation type="submission" date="2019-10" db="EMBL/GenBank/DDBJ databases">
        <authorList>
            <person name="Zhang R."/>
            <person name="Pan Y."/>
            <person name="Wang J."/>
            <person name="Ma R."/>
            <person name="Yu S."/>
        </authorList>
    </citation>
    <scope>NUCLEOTIDE SEQUENCE</scope>
    <source>
        <strain evidence="4">LA-IB0</strain>
        <tissue evidence="4">Leaf</tissue>
    </source>
</reference>
<feature type="compositionally biased region" description="Basic and acidic residues" evidence="1">
    <location>
        <begin position="236"/>
        <end position="247"/>
    </location>
</feature>
<feature type="compositionally biased region" description="Basic and acidic residues" evidence="1">
    <location>
        <begin position="1"/>
        <end position="13"/>
    </location>
</feature>
<evidence type="ECO:0008006" key="6">
    <source>
        <dbReference type="Google" id="ProtNLM"/>
    </source>
</evidence>
<comment type="caution">
    <text evidence="4">The sequence shown here is derived from an EMBL/GenBank/DDBJ whole genome shotgun (WGS) entry which is preliminary data.</text>
</comment>
<feature type="compositionally biased region" description="Polar residues" evidence="1">
    <location>
        <begin position="275"/>
        <end position="288"/>
    </location>
</feature>
<dbReference type="Pfam" id="PF23403">
    <property type="entry name" value="LTI65_LTI78_N"/>
    <property type="match status" value="1"/>
</dbReference>
<feature type="region of interest" description="Disordered" evidence="1">
    <location>
        <begin position="1"/>
        <end position="261"/>
    </location>
</feature>
<evidence type="ECO:0000313" key="4">
    <source>
        <dbReference type="EMBL" id="KAG8390312.1"/>
    </source>
</evidence>
<gene>
    <name evidence="4" type="ORF">BUALT_Bualt01G0070500</name>
</gene>
<dbReference type="PANTHER" id="PTHR33836">
    <property type="entry name" value="LOW-TEMPERATURE-INDUCED 65 KDA PROTEIN-RELATED"/>
    <property type="match status" value="1"/>
</dbReference>
<dbReference type="EMBL" id="WHWC01000001">
    <property type="protein sequence ID" value="KAG8390312.1"/>
    <property type="molecule type" value="Genomic_DNA"/>
</dbReference>
<dbReference type="PANTHER" id="PTHR33836:SF1">
    <property type="entry name" value="LOW-TEMPERATURE-INDUCED 65 KDA PROTEIN-RELATED"/>
    <property type="match status" value="1"/>
</dbReference>
<accession>A0AAV6YB40</accession>
<feature type="compositionally biased region" description="Low complexity" evidence="1">
    <location>
        <begin position="145"/>
        <end position="162"/>
    </location>
</feature>
<dbReference type="GO" id="GO:0009737">
    <property type="term" value="P:response to abscisic acid"/>
    <property type="evidence" value="ECO:0007669"/>
    <property type="project" value="InterPro"/>
</dbReference>
<organism evidence="4 5">
    <name type="scientific">Buddleja alternifolia</name>
    <dbReference type="NCBI Taxonomy" id="168488"/>
    <lineage>
        <taxon>Eukaryota</taxon>
        <taxon>Viridiplantae</taxon>
        <taxon>Streptophyta</taxon>
        <taxon>Embryophyta</taxon>
        <taxon>Tracheophyta</taxon>
        <taxon>Spermatophyta</taxon>
        <taxon>Magnoliopsida</taxon>
        <taxon>eudicotyledons</taxon>
        <taxon>Gunneridae</taxon>
        <taxon>Pentapetalae</taxon>
        <taxon>asterids</taxon>
        <taxon>lamiids</taxon>
        <taxon>Lamiales</taxon>
        <taxon>Scrophulariaceae</taxon>
        <taxon>Buddlejeae</taxon>
        <taxon>Buddleja</taxon>
    </lineage>
</organism>
<feature type="compositionally biased region" description="Basic and acidic residues" evidence="1">
    <location>
        <begin position="30"/>
        <end position="40"/>
    </location>
</feature>
<dbReference type="InterPro" id="IPR056605">
    <property type="entry name" value="LTI65_LTI78_N"/>
</dbReference>
<dbReference type="InterPro" id="IPR057059">
    <property type="entry name" value="LTI65/LTI78_PGEED"/>
</dbReference>
<feature type="compositionally biased region" description="Polar residues" evidence="1">
    <location>
        <begin position="72"/>
        <end position="86"/>
    </location>
</feature>
<feature type="domain" description="LTI65/LTI78 PGEED repeat" evidence="2">
    <location>
        <begin position="176"/>
        <end position="204"/>
    </location>
</feature>
<dbReference type="AlphaFoldDB" id="A0AAV6YB40"/>
<feature type="region of interest" description="Disordered" evidence="1">
    <location>
        <begin position="275"/>
        <end position="313"/>
    </location>
</feature>
<name>A0AAV6YB40_9LAMI</name>